<keyword evidence="1" id="KW-0472">Membrane</keyword>
<keyword evidence="3" id="KW-1185">Reference proteome</keyword>
<protein>
    <submittedName>
        <fullName evidence="2">Uncharacterized protein</fullName>
    </submittedName>
</protein>
<dbReference type="EMBL" id="AGSI01000028">
    <property type="protein sequence ID" value="EIE18032.1"/>
    <property type="molecule type" value="Genomic_DNA"/>
</dbReference>
<comment type="caution">
    <text evidence="2">The sequence shown here is derived from an EMBL/GenBank/DDBJ whole genome shotgun (WGS) entry which is preliminary data.</text>
</comment>
<proteinExistence type="predicted"/>
<dbReference type="KEGG" id="csl:COCSUDRAFT_45660"/>
<evidence type="ECO:0000313" key="2">
    <source>
        <dbReference type="EMBL" id="EIE18032.1"/>
    </source>
</evidence>
<accession>I0YI13</accession>
<dbReference type="AlphaFoldDB" id="I0YI13"/>
<gene>
    <name evidence="2" type="ORF">COCSUDRAFT_45660</name>
</gene>
<organism evidence="2 3">
    <name type="scientific">Coccomyxa subellipsoidea (strain C-169)</name>
    <name type="common">Green microalga</name>
    <dbReference type="NCBI Taxonomy" id="574566"/>
    <lineage>
        <taxon>Eukaryota</taxon>
        <taxon>Viridiplantae</taxon>
        <taxon>Chlorophyta</taxon>
        <taxon>core chlorophytes</taxon>
        <taxon>Trebouxiophyceae</taxon>
        <taxon>Trebouxiophyceae incertae sedis</taxon>
        <taxon>Coccomyxaceae</taxon>
        <taxon>Coccomyxa</taxon>
        <taxon>Coccomyxa subellipsoidea</taxon>
    </lineage>
</organism>
<feature type="transmembrane region" description="Helical" evidence="1">
    <location>
        <begin position="212"/>
        <end position="231"/>
    </location>
</feature>
<keyword evidence="1" id="KW-0812">Transmembrane</keyword>
<evidence type="ECO:0000313" key="3">
    <source>
        <dbReference type="Proteomes" id="UP000007264"/>
    </source>
</evidence>
<keyword evidence="1" id="KW-1133">Transmembrane helix</keyword>
<name>I0YI13_COCSC</name>
<sequence>MFSSPRTYSCRADSAKPSVPPRVVTLLPKNLVGFRVTLPPSWRSEQALGEVGPLEASAVNVYFYLRAKESPVLVTPFNRSCVPRSISSLETLPMEAWQFLPTTFSECADQTLGGFDAVTSSTIDEVHVSPGWPGEISGQACAAVMRSTAQLGRGLIKGVCRRYGLIIEAPCACEVPWVRQDVHPKRAPAPQQVLSHCKPVITMAYIVRKVSFIYKTVLVVFLILIIITRLSCQEARCVGNKLYALLPPLR</sequence>
<dbReference type="RefSeq" id="XP_005642576.1">
    <property type="nucleotide sequence ID" value="XM_005642519.1"/>
</dbReference>
<dbReference type="GeneID" id="17035984"/>
<reference evidence="2 3" key="1">
    <citation type="journal article" date="2012" name="Genome Biol.">
        <title>The genome of the polar eukaryotic microalga coccomyxa subellipsoidea reveals traits of cold adaptation.</title>
        <authorList>
            <person name="Blanc G."/>
            <person name="Agarkova I."/>
            <person name="Grimwood J."/>
            <person name="Kuo A."/>
            <person name="Brueggeman A."/>
            <person name="Dunigan D."/>
            <person name="Gurnon J."/>
            <person name="Ladunga I."/>
            <person name="Lindquist E."/>
            <person name="Lucas S."/>
            <person name="Pangilinan J."/>
            <person name="Proschold T."/>
            <person name="Salamov A."/>
            <person name="Schmutz J."/>
            <person name="Weeks D."/>
            <person name="Yamada T."/>
            <person name="Claverie J.M."/>
            <person name="Grigoriev I."/>
            <person name="Van Etten J."/>
            <person name="Lomsadze A."/>
            <person name="Borodovsky M."/>
        </authorList>
    </citation>
    <scope>NUCLEOTIDE SEQUENCE [LARGE SCALE GENOMIC DNA]</scope>
    <source>
        <strain evidence="2 3">C-169</strain>
    </source>
</reference>
<dbReference type="Proteomes" id="UP000007264">
    <property type="component" value="Unassembled WGS sequence"/>
</dbReference>
<evidence type="ECO:0000256" key="1">
    <source>
        <dbReference type="SAM" id="Phobius"/>
    </source>
</evidence>